<proteinExistence type="predicted"/>
<accession>A0A9P5T966</accession>
<reference evidence="1" key="1">
    <citation type="submission" date="2019-10" db="EMBL/GenBank/DDBJ databases">
        <authorList>
            <consortium name="DOE Joint Genome Institute"/>
            <person name="Kuo A."/>
            <person name="Miyauchi S."/>
            <person name="Kiss E."/>
            <person name="Drula E."/>
            <person name="Kohler A."/>
            <person name="Sanchez-Garcia M."/>
            <person name="Andreopoulos B."/>
            <person name="Barry K.W."/>
            <person name="Bonito G."/>
            <person name="Buee M."/>
            <person name="Carver A."/>
            <person name="Chen C."/>
            <person name="Cichocki N."/>
            <person name="Clum A."/>
            <person name="Culley D."/>
            <person name="Crous P.W."/>
            <person name="Fauchery L."/>
            <person name="Girlanda M."/>
            <person name="Hayes R."/>
            <person name="Keri Z."/>
            <person name="LaButti K."/>
            <person name="Lipzen A."/>
            <person name="Lombard V."/>
            <person name="Magnuson J."/>
            <person name="Maillard F."/>
            <person name="Morin E."/>
            <person name="Murat C."/>
            <person name="Nolan M."/>
            <person name="Ohm R."/>
            <person name="Pangilinan J."/>
            <person name="Pereira M."/>
            <person name="Perotto S."/>
            <person name="Peter M."/>
            <person name="Riley R."/>
            <person name="Sitrit Y."/>
            <person name="Stielow B."/>
            <person name="Szollosi G."/>
            <person name="Zifcakova L."/>
            <person name="Stursova M."/>
            <person name="Spatafora J.W."/>
            <person name="Tedersoo L."/>
            <person name="Vaario L.-M."/>
            <person name="Yamada A."/>
            <person name="Yan M."/>
            <person name="Wang P."/>
            <person name="Xu J."/>
            <person name="Bruns T."/>
            <person name="Baldrian P."/>
            <person name="Vilgalys R."/>
            <person name="Henrissat B."/>
            <person name="Grigoriev I.V."/>
            <person name="Hibbett D."/>
            <person name="Nagy L.G."/>
            <person name="Martin F.M."/>
        </authorList>
    </citation>
    <scope>NUCLEOTIDE SEQUENCE</scope>
    <source>
        <strain evidence="1">Prilba</strain>
    </source>
</reference>
<organism evidence="1 2">
    <name type="scientific">Russula ochroleuca</name>
    <dbReference type="NCBI Taxonomy" id="152965"/>
    <lineage>
        <taxon>Eukaryota</taxon>
        <taxon>Fungi</taxon>
        <taxon>Dikarya</taxon>
        <taxon>Basidiomycota</taxon>
        <taxon>Agaricomycotina</taxon>
        <taxon>Agaricomycetes</taxon>
        <taxon>Russulales</taxon>
        <taxon>Russulaceae</taxon>
        <taxon>Russula</taxon>
    </lineage>
</organism>
<dbReference type="EMBL" id="WHVB01000008">
    <property type="protein sequence ID" value="KAF8480463.1"/>
    <property type="molecule type" value="Genomic_DNA"/>
</dbReference>
<name>A0A9P5T966_9AGAM</name>
<sequence length="476" mass="52918">MDLRDRHSEVAANLLALPSLQLHTDLSWVDIAPLGEWHGSVGNIWYWKEAVAVDTPDLADANANAATQGPGTAVWCTCQMPIDYAMTIVRADMSSSSLTGLRPNLPELRSSLFCLCGVAFSSVKGDKQAPGYYCGQIVKWGYALSFRLGAIHNISYQPKERTGSYSSPLITSHSLWELSSLIGARSYVGLSIGAHSYLFWQTISCTEHVVLSPGSPCFFGYGMGQGTKYRPKQTIHEDVISGYDSYRVRKRRKKLAQFFPMWSREVKIIRTNRESARQHGLWPSSPELHITAQHGARVMRSLACHQLARIPPLGAAKASALGNSFFKPKTQERGRKLSPFFPLHTYMGGANADLGTTLLFAQAPVRESDFPFLPCRLTRARTHAHIHARRRTGEDKQIGVEMACLLCSDRYTAEDEMQYPNSLLVAPLPPLRARHSSSFTAMIFSPLAYLCPSVSDLFLTPVHHDGQEFLDCEEPE</sequence>
<dbReference type="AlphaFoldDB" id="A0A9P5T966"/>
<comment type="caution">
    <text evidence="1">The sequence shown here is derived from an EMBL/GenBank/DDBJ whole genome shotgun (WGS) entry which is preliminary data.</text>
</comment>
<keyword evidence="2" id="KW-1185">Reference proteome</keyword>
<evidence type="ECO:0000313" key="2">
    <source>
        <dbReference type="Proteomes" id="UP000759537"/>
    </source>
</evidence>
<reference evidence="1" key="2">
    <citation type="journal article" date="2020" name="Nat. Commun.">
        <title>Large-scale genome sequencing of mycorrhizal fungi provides insights into the early evolution of symbiotic traits.</title>
        <authorList>
            <person name="Miyauchi S."/>
            <person name="Kiss E."/>
            <person name="Kuo A."/>
            <person name="Drula E."/>
            <person name="Kohler A."/>
            <person name="Sanchez-Garcia M."/>
            <person name="Morin E."/>
            <person name="Andreopoulos B."/>
            <person name="Barry K.W."/>
            <person name="Bonito G."/>
            <person name="Buee M."/>
            <person name="Carver A."/>
            <person name="Chen C."/>
            <person name="Cichocki N."/>
            <person name="Clum A."/>
            <person name="Culley D."/>
            <person name="Crous P.W."/>
            <person name="Fauchery L."/>
            <person name="Girlanda M."/>
            <person name="Hayes R.D."/>
            <person name="Keri Z."/>
            <person name="LaButti K."/>
            <person name="Lipzen A."/>
            <person name="Lombard V."/>
            <person name="Magnuson J."/>
            <person name="Maillard F."/>
            <person name="Murat C."/>
            <person name="Nolan M."/>
            <person name="Ohm R.A."/>
            <person name="Pangilinan J."/>
            <person name="Pereira M.F."/>
            <person name="Perotto S."/>
            <person name="Peter M."/>
            <person name="Pfister S."/>
            <person name="Riley R."/>
            <person name="Sitrit Y."/>
            <person name="Stielow J.B."/>
            <person name="Szollosi G."/>
            <person name="Zifcakova L."/>
            <person name="Stursova M."/>
            <person name="Spatafora J.W."/>
            <person name="Tedersoo L."/>
            <person name="Vaario L.M."/>
            <person name="Yamada A."/>
            <person name="Yan M."/>
            <person name="Wang P."/>
            <person name="Xu J."/>
            <person name="Bruns T."/>
            <person name="Baldrian P."/>
            <person name="Vilgalys R."/>
            <person name="Dunand C."/>
            <person name="Henrissat B."/>
            <person name="Grigoriev I.V."/>
            <person name="Hibbett D."/>
            <person name="Nagy L.G."/>
            <person name="Martin F.M."/>
        </authorList>
    </citation>
    <scope>NUCLEOTIDE SEQUENCE</scope>
    <source>
        <strain evidence="1">Prilba</strain>
    </source>
</reference>
<protein>
    <submittedName>
        <fullName evidence="1">Uncharacterized protein</fullName>
    </submittedName>
</protein>
<gene>
    <name evidence="1" type="ORF">DFH94DRAFT_682161</name>
</gene>
<evidence type="ECO:0000313" key="1">
    <source>
        <dbReference type="EMBL" id="KAF8480463.1"/>
    </source>
</evidence>
<dbReference type="Proteomes" id="UP000759537">
    <property type="component" value="Unassembled WGS sequence"/>
</dbReference>